<evidence type="ECO:0000313" key="2">
    <source>
        <dbReference type="Proteomes" id="UP000799440"/>
    </source>
</evidence>
<protein>
    <submittedName>
        <fullName evidence="1">Uncharacterized protein</fullName>
    </submittedName>
</protein>
<name>A0A6A6UUT5_9PLEO</name>
<dbReference type="Proteomes" id="UP000799440">
    <property type="component" value="Unassembled WGS sequence"/>
</dbReference>
<evidence type="ECO:0000313" key="1">
    <source>
        <dbReference type="EMBL" id="KAF2741593.1"/>
    </source>
</evidence>
<sequence length="68" mass="8021">KVFKDRVRNRGIYTGNNRARIADSLCSILGIENPLAWDPVEFQAMDFDQRSKAYRRQQDHQRIEDPVD</sequence>
<reference evidence="1" key="1">
    <citation type="journal article" date="2020" name="Stud. Mycol.">
        <title>101 Dothideomycetes genomes: a test case for predicting lifestyles and emergence of pathogens.</title>
        <authorList>
            <person name="Haridas S."/>
            <person name="Albert R."/>
            <person name="Binder M."/>
            <person name="Bloem J."/>
            <person name="Labutti K."/>
            <person name="Salamov A."/>
            <person name="Andreopoulos B."/>
            <person name="Baker S."/>
            <person name="Barry K."/>
            <person name="Bills G."/>
            <person name="Bluhm B."/>
            <person name="Cannon C."/>
            <person name="Castanera R."/>
            <person name="Culley D."/>
            <person name="Daum C."/>
            <person name="Ezra D."/>
            <person name="Gonzalez J."/>
            <person name="Henrissat B."/>
            <person name="Kuo A."/>
            <person name="Liang C."/>
            <person name="Lipzen A."/>
            <person name="Lutzoni F."/>
            <person name="Magnuson J."/>
            <person name="Mondo S."/>
            <person name="Nolan M."/>
            <person name="Ohm R."/>
            <person name="Pangilinan J."/>
            <person name="Park H.-J."/>
            <person name="Ramirez L."/>
            <person name="Alfaro M."/>
            <person name="Sun H."/>
            <person name="Tritt A."/>
            <person name="Yoshinaga Y."/>
            <person name="Zwiers L.-H."/>
            <person name="Turgeon B."/>
            <person name="Goodwin S."/>
            <person name="Spatafora J."/>
            <person name="Crous P."/>
            <person name="Grigoriev I."/>
        </authorList>
    </citation>
    <scope>NUCLEOTIDE SEQUENCE</scope>
    <source>
        <strain evidence="1">CBS 119925</strain>
    </source>
</reference>
<organism evidence="1 2">
    <name type="scientific">Sporormia fimetaria CBS 119925</name>
    <dbReference type="NCBI Taxonomy" id="1340428"/>
    <lineage>
        <taxon>Eukaryota</taxon>
        <taxon>Fungi</taxon>
        <taxon>Dikarya</taxon>
        <taxon>Ascomycota</taxon>
        <taxon>Pezizomycotina</taxon>
        <taxon>Dothideomycetes</taxon>
        <taxon>Pleosporomycetidae</taxon>
        <taxon>Pleosporales</taxon>
        <taxon>Sporormiaceae</taxon>
        <taxon>Sporormia</taxon>
    </lineage>
</organism>
<dbReference type="AlphaFoldDB" id="A0A6A6UUT5"/>
<accession>A0A6A6UUT5</accession>
<keyword evidence="2" id="KW-1185">Reference proteome</keyword>
<feature type="non-terminal residue" evidence="1">
    <location>
        <position position="1"/>
    </location>
</feature>
<gene>
    <name evidence="1" type="ORF">M011DRAFT_414249</name>
</gene>
<dbReference type="OrthoDB" id="3795676at2759"/>
<dbReference type="EMBL" id="MU006681">
    <property type="protein sequence ID" value="KAF2741593.1"/>
    <property type="molecule type" value="Genomic_DNA"/>
</dbReference>
<proteinExistence type="predicted"/>